<dbReference type="InterPro" id="IPR036412">
    <property type="entry name" value="HAD-like_sf"/>
</dbReference>
<dbReference type="InterPro" id="IPR023214">
    <property type="entry name" value="HAD_sf"/>
</dbReference>
<evidence type="ECO:0000256" key="3">
    <source>
        <dbReference type="ARBA" id="ARBA00022676"/>
    </source>
</evidence>
<keyword evidence="4" id="KW-0808">Transferase</keyword>
<evidence type="ECO:0000256" key="8">
    <source>
        <dbReference type="ARBA" id="ARBA00066821"/>
    </source>
</evidence>
<evidence type="ECO:0000313" key="11">
    <source>
        <dbReference type="EMBL" id="PMP66796.1"/>
    </source>
</evidence>
<dbReference type="GO" id="GO:0004805">
    <property type="term" value="F:trehalose-phosphatase activity"/>
    <property type="evidence" value="ECO:0007669"/>
    <property type="project" value="TreeGrafter"/>
</dbReference>
<dbReference type="NCBIfam" id="TIGR01484">
    <property type="entry name" value="HAD-SF-IIB"/>
    <property type="match status" value="1"/>
</dbReference>
<dbReference type="Pfam" id="PF00982">
    <property type="entry name" value="Glyco_transf_20"/>
    <property type="match status" value="1"/>
</dbReference>
<dbReference type="CDD" id="cd03788">
    <property type="entry name" value="GT20_TPS"/>
    <property type="match status" value="1"/>
</dbReference>
<comment type="catalytic activity">
    <reaction evidence="5">
        <text>ADP-alpha-D-glucose + sn-glycerol 3-phosphate = 2-O-(alpha-D-glucopyranosyl)-sn-glycerol 3-phosphate + ADP + H(+)</text>
        <dbReference type="Rhea" id="RHEA:12881"/>
        <dbReference type="ChEBI" id="CHEBI:15378"/>
        <dbReference type="ChEBI" id="CHEBI:57498"/>
        <dbReference type="ChEBI" id="CHEBI:57597"/>
        <dbReference type="ChEBI" id="CHEBI:87089"/>
        <dbReference type="ChEBI" id="CHEBI:456216"/>
        <dbReference type="EC" id="2.4.1.213"/>
    </reaction>
</comment>
<comment type="function">
    <text evidence="6">Involved in salt tolerance by producing GG-phosphate from ADP-glucose and glycerol-3-phosphate (G3P), an intermediate in the synthesis of the osmolyte glucosylglycerol (GG).</text>
</comment>
<comment type="caution">
    <text evidence="11">The sequence shown here is derived from an EMBL/GenBank/DDBJ whole genome shotgun (WGS) entry which is preliminary data.</text>
</comment>
<evidence type="ECO:0000256" key="6">
    <source>
        <dbReference type="ARBA" id="ARBA00055920"/>
    </source>
</evidence>
<comment type="similarity">
    <text evidence="2">Belongs to the glycosyltransferase 20 family.</text>
</comment>
<dbReference type="GO" id="GO:0005992">
    <property type="term" value="P:trehalose biosynthetic process"/>
    <property type="evidence" value="ECO:0007669"/>
    <property type="project" value="InterPro"/>
</dbReference>
<dbReference type="GO" id="GO:0003825">
    <property type="term" value="F:alpha,alpha-trehalose-phosphate synthase (UDP-forming) activity"/>
    <property type="evidence" value="ECO:0007669"/>
    <property type="project" value="TreeGrafter"/>
</dbReference>
<dbReference type="NCBIfam" id="NF011071">
    <property type="entry name" value="PRK14501.1"/>
    <property type="match status" value="1"/>
</dbReference>
<evidence type="ECO:0000256" key="1">
    <source>
        <dbReference type="ARBA" id="ARBA00006330"/>
    </source>
</evidence>
<reference evidence="11 12" key="1">
    <citation type="submission" date="2018-01" db="EMBL/GenBank/DDBJ databases">
        <title>Metagenomic assembled genomes from two thermal pools in the Uzon Caldera, Kamchatka, Russia.</title>
        <authorList>
            <person name="Wilkins L."/>
            <person name="Ettinger C."/>
        </authorList>
    </citation>
    <scope>NUCLEOTIDE SEQUENCE [LARGE SCALE GENOMIC DNA]</scope>
    <source>
        <strain evidence="11">ZAV-08</strain>
    </source>
</reference>
<evidence type="ECO:0000256" key="9">
    <source>
        <dbReference type="ARBA" id="ARBA00069974"/>
    </source>
</evidence>
<dbReference type="FunFam" id="3.40.50.2000:FF:000010">
    <property type="entry name" value="Alpha,alpha-trehalose-phosphate synthase"/>
    <property type="match status" value="1"/>
</dbReference>
<dbReference type="EC" id="2.4.1.213" evidence="8"/>
<dbReference type="NCBIfam" id="TIGR00685">
    <property type="entry name" value="T6PP"/>
    <property type="match status" value="1"/>
</dbReference>
<keyword evidence="3" id="KW-0328">Glycosyltransferase</keyword>
<dbReference type="InterPro" id="IPR003337">
    <property type="entry name" value="Trehalose_PPase"/>
</dbReference>
<dbReference type="Proteomes" id="UP000235460">
    <property type="component" value="Unassembled WGS sequence"/>
</dbReference>
<evidence type="ECO:0000256" key="5">
    <source>
        <dbReference type="ARBA" id="ARBA00052754"/>
    </source>
</evidence>
<dbReference type="InterPro" id="IPR006379">
    <property type="entry name" value="HAD-SF_hydro_IIB"/>
</dbReference>
<name>A0A2N7PN26_9BACT</name>
<comment type="similarity">
    <text evidence="1">In the C-terminal section; belongs to the trehalose phosphatase family.</text>
</comment>
<dbReference type="GO" id="GO:0005829">
    <property type="term" value="C:cytosol"/>
    <property type="evidence" value="ECO:0007669"/>
    <property type="project" value="TreeGrafter"/>
</dbReference>
<dbReference type="SUPFAM" id="SSF56784">
    <property type="entry name" value="HAD-like"/>
    <property type="match status" value="1"/>
</dbReference>
<dbReference type="CDD" id="cd01627">
    <property type="entry name" value="HAD_TPP"/>
    <property type="match status" value="1"/>
</dbReference>
<comment type="pathway">
    <text evidence="7">Glycan metabolism; glucosylglycerol biosynthesis.</text>
</comment>
<dbReference type="Gene3D" id="3.40.50.1000">
    <property type="entry name" value="HAD superfamily/HAD-like"/>
    <property type="match status" value="1"/>
</dbReference>
<dbReference type="Pfam" id="PF02358">
    <property type="entry name" value="Trehalose_PPase"/>
    <property type="match status" value="1"/>
</dbReference>
<accession>A0A2N7PN26</accession>
<dbReference type="Gene3D" id="3.40.50.2000">
    <property type="entry name" value="Glycogen Phosphorylase B"/>
    <property type="match status" value="2"/>
</dbReference>
<evidence type="ECO:0000256" key="2">
    <source>
        <dbReference type="ARBA" id="ARBA00008799"/>
    </source>
</evidence>
<organism evidence="11 12">
    <name type="scientific">Thermodesulfobacterium geofontis</name>
    <dbReference type="NCBI Taxonomy" id="1295609"/>
    <lineage>
        <taxon>Bacteria</taxon>
        <taxon>Pseudomonadati</taxon>
        <taxon>Thermodesulfobacteriota</taxon>
        <taxon>Thermodesulfobacteria</taxon>
        <taxon>Thermodesulfobacteriales</taxon>
        <taxon>Thermodesulfobacteriaceae</taxon>
        <taxon>Thermodesulfobacterium</taxon>
    </lineage>
</organism>
<proteinExistence type="inferred from homology"/>
<evidence type="ECO:0000256" key="10">
    <source>
        <dbReference type="ARBA" id="ARBA00080497"/>
    </source>
</evidence>
<dbReference type="PANTHER" id="PTHR10788">
    <property type="entry name" value="TREHALOSE-6-PHOSPHATE SYNTHASE"/>
    <property type="match status" value="1"/>
</dbReference>
<dbReference type="GO" id="GO:0033828">
    <property type="term" value="F:glucosylglycerol-phosphate synthase activity"/>
    <property type="evidence" value="ECO:0007669"/>
    <property type="project" value="UniProtKB-EC"/>
</dbReference>
<protein>
    <recommendedName>
        <fullName evidence="9">Glucosylglycerol-phosphate synthase</fullName>
        <ecNumber evidence="8">2.4.1.213</ecNumber>
    </recommendedName>
    <alternativeName>
        <fullName evidence="10">Glucosyl-glycerol-phosphate synthase</fullName>
    </alternativeName>
</protein>
<dbReference type="InterPro" id="IPR001830">
    <property type="entry name" value="Glyco_trans_20"/>
</dbReference>
<evidence type="ECO:0000256" key="4">
    <source>
        <dbReference type="ARBA" id="ARBA00022679"/>
    </source>
</evidence>
<dbReference type="PANTHER" id="PTHR10788:SF106">
    <property type="entry name" value="BCDNA.GH08860"/>
    <property type="match status" value="1"/>
</dbReference>
<dbReference type="SUPFAM" id="SSF53756">
    <property type="entry name" value="UDP-Glycosyltransferase/glycogen phosphorylase"/>
    <property type="match status" value="1"/>
</dbReference>
<evidence type="ECO:0000313" key="12">
    <source>
        <dbReference type="Proteomes" id="UP000235460"/>
    </source>
</evidence>
<dbReference type="EMBL" id="PNIK01000065">
    <property type="protein sequence ID" value="PMP66796.1"/>
    <property type="molecule type" value="Genomic_DNA"/>
</dbReference>
<sequence>MKNHSKKLIIVANRLPFTVKPDLSFSKSPGGLVSGLETFLKKSEIKNYVWIGWIGSHVDRKKFEIIKKKAKKLKTYPVFIPVKLIDKFYNGFCNKILWPLFHGFPTYVVYDESYWDTYVEVNKLFCDEVSQHITEDSIVWIHDYHLMLLPSLLRNLFPKIMIGFFLHIPFPPPELFMQLPWKRELLEGLLGCDLIGFHIYEYTTNFLRTLSRTFGLDHKMGGILYQDRFIKVETFPMGIDFNLFHNACERKNIKNLVKKIKNQLKGKKIIFSVDRLDYTKGIYNRLLAFEKILLTRPDLHEKIVLIMVVVPSREGVEHYLRMKKQLEEKISEINGRFGKIHWTPVLYYYRFLNFEELVAHYLATDVILVTPLKDGMNLIAKEFVASRKDKKGVIILSEFAGSAKELGEAIIVNPNSIKDLAKALERALEIPEEEQKERIVSMQERLERYNILKWGNDFISTLESLNDKKYKLTTKLLNQALINQIKKSFKNSYQRVLFLDYDGTLVPIISKPHLASPDKDLINLLKKLSENPNTDVVIISGRKKEDLEKWFNGLKINFIGEHGIFIKKYNQDWESLANITSDFKNSIKNIMEIYVDRLPQSFIEEKEFSIVFHYRNADPELASLRVAELIDELLILTGNMQVNLVLGNKIVEIIPAGIDKGVAANIFLREKNYDFILAIGDDATDENLFISLPEEAITIKVGLGRSFAKYSTKSYIEVRNLLENLIDHE</sequence>
<gene>
    <name evidence="11" type="ORF">C0190_04635</name>
</gene>
<dbReference type="Gene3D" id="3.30.70.1020">
    <property type="entry name" value="Trehalose-6-phosphate phosphatase related protein, domain 2"/>
    <property type="match status" value="1"/>
</dbReference>
<evidence type="ECO:0000256" key="7">
    <source>
        <dbReference type="ARBA" id="ARBA00060702"/>
    </source>
</evidence>
<dbReference type="AlphaFoldDB" id="A0A2N7PN26"/>